<evidence type="ECO:0000256" key="1">
    <source>
        <dbReference type="SAM" id="MobiDB-lite"/>
    </source>
</evidence>
<comment type="caution">
    <text evidence="2">The sequence shown here is derived from an EMBL/GenBank/DDBJ whole genome shotgun (WGS) entry which is preliminary data.</text>
</comment>
<feature type="region of interest" description="Disordered" evidence="1">
    <location>
        <begin position="46"/>
        <end position="68"/>
    </location>
</feature>
<reference evidence="2 3" key="1">
    <citation type="journal article" date="2016" name="Nat. Commun.">
        <title>Thousands of microbial genomes shed light on interconnected biogeochemical processes in an aquifer system.</title>
        <authorList>
            <person name="Anantharaman K."/>
            <person name="Brown C.T."/>
            <person name="Hug L.A."/>
            <person name="Sharon I."/>
            <person name="Castelle C.J."/>
            <person name="Probst A.J."/>
            <person name="Thomas B.C."/>
            <person name="Singh A."/>
            <person name="Wilkins M.J."/>
            <person name="Karaoz U."/>
            <person name="Brodie E.L."/>
            <person name="Williams K.H."/>
            <person name="Hubbard S.S."/>
            <person name="Banfield J.F."/>
        </authorList>
    </citation>
    <scope>NUCLEOTIDE SEQUENCE [LARGE SCALE GENOMIC DNA]</scope>
</reference>
<feature type="region of interest" description="Disordered" evidence="1">
    <location>
        <begin position="333"/>
        <end position="359"/>
    </location>
</feature>
<dbReference type="EMBL" id="MHNL01000011">
    <property type="protein sequence ID" value="OGZ44933.1"/>
    <property type="molecule type" value="Genomic_DNA"/>
</dbReference>
<protein>
    <submittedName>
        <fullName evidence="2">Uncharacterized protein</fullName>
    </submittedName>
</protein>
<gene>
    <name evidence="2" type="ORF">A2756_03635</name>
</gene>
<accession>A0A1G2G3W2</accession>
<evidence type="ECO:0000313" key="3">
    <source>
        <dbReference type="Proteomes" id="UP000177785"/>
    </source>
</evidence>
<feature type="region of interest" description="Disordered" evidence="1">
    <location>
        <begin position="895"/>
        <end position="937"/>
    </location>
</feature>
<name>A0A1G2G3W2_9BACT</name>
<dbReference type="AlphaFoldDB" id="A0A1G2G3W2"/>
<proteinExistence type="predicted"/>
<feature type="region of interest" description="Disordered" evidence="1">
    <location>
        <begin position="1"/>
        <end position="20"/>
    </location>
</feature>
<organism evidence="2 3">
    <name type="scientific">Candidatus Ryanbacteria bacterium RIFCSPHIGHO2_01_FULL_48_27</name>
    <dbReference type="NCBI Taxonomy" id="1802115"/>
    <lineage>
        <taxon>Bacteria</taxon>
        <taxon>Candidatus Ryaniibacteriota</taxon>
    </lineage>
</organism>
<evidence type="ECO:0000313" key="2">
    <source>
        <dbReference type="EMBL" id="OGZ44933.1"/>
    </source>
</evidence>
<feature type="region of interest" description="Disordered" evidence="1">
    <location>
        <begin position="279"/>
        <end position="302"/>
    </location>
</feature>
<feature type="compositionally biased region" description="Low complexity" evidence="1">
    <location>
        <begin position="333"/>
        <end position="345"/>
    </location>
</feature>
<dbReference type="Proteomes" id="UP000177785">
    <property type="component" value="Unassembled WGS sequence"/>
</dbReference>
<sequence length="1201" mass="133554">MKDTAPLEGSNNASPETFSGRHAVLTEAEVEALLLRVAPEEQAYKRVETAPEVPPAAPTKKEGVADKPVSVTGLQTAREQYKFWLSRQPLESEGFLDDNQKGQLAALAKNRATLGEEYYQKQVSQIEANAAQKRAKWEQTLSHLKEQAEKEETQTRETPPSPSAVPALDAESVIKKDREPDVTASTLEELKPIDALDQAQEHNETRLRELQQRIINSEHPLSPEEGAEHRARMKLAGHLSDKTLEDLTESIREGDAKHQSTQWRGREAFVEAVRLAQTYGFDPDEKPTKPGPDQQKSLTLKEKKEKIVPAPEAQHVAKKTGALVTSLEIPATSGTTKTLTKTASAQESPSDKKTTTPVPLSVSIETTNKEQTPEQAFQDIFHISREELKSIKGFEALSEGKKLFVLRNLEELTHGRIQTDAATAYKEDSTEAKFLGRVWRSFREGVIGKDYQIAKLEKKTKEAILGGGMELHEATIRKLTEIAANNPDTHIGSDGSLRMDYIGSDELLRNNSDMEERRKTRQVISAFNHDATYLASLPKNVYVSGSREARKEYAAAQKAYAGSRKALLAAATKFFGDTQQAILFVAARDAKVHINQFLNANPEVETQLHAIDSKSTWREVTRGFARHGIEKGLYAGLGAVTNYATYGILGAATTGAVRGSVHAVRQFNASKKEGAHGLTRKEKITTPHGPLKKTDFVDAENLTTRMGALLEKLEASTAPEQQEIAKKHLARLTAFAARKYESGFVNFGTDELSGRYDILQKIAEAEAYLHTQGYASSAEKSKHLDLALNRHASRVSRERWNHIRSQAVKGFAVGLTFGTLGQLARTYAPVSFSRAHESVPDLSQTKVPGIPEDLEEKISRQKVEEALLHTKGSQLETRAATLEKTIKPGARLYTEAPAPKSSIATGETGSPAKPQVLELPPLERPTATPHPTEVTPLAPKEIPKDAFVETARKGDSVWKMIERQLAKPHVFGDKFARLPEAQRIYVIDAFKDRVVAHPEEFGLKNPDLVKIEQSIDFEKLFARPGDLARALDDAEHHMSASMRHMEHAEETLKAWSTAHKGTPPQIRDIDEALAQSKGQTPGMVHIIETDLPESNESTALKSAEPEQTSVFLRTGEDIIRKRWDMTPTEYNEIRNIPIGEFESTYRADHTEDLRTHNMSGEALRRRMKLAEFIRGHAQKTARYTPAMTVRQFFEYLSRQNT</sequence>
<feature type="region of interest" description="Disordered" evidence="1">
    <location>
        <begin position="147"/>
        <end position="168"/>
    </location>
</feature>
<dbReference type="STRING" id="1802115.A2756_03635"/>